<feature type="compositionally biased region" description="Polar residues" evidence="1">
    <location>
        <begin position="332"/>
        <end position="341"/>
    </location>
</feature>
<feature type="compositionally biased region" description="Basic residues" evidence="1">
    <location>
        <begin position="872"/>
        <end position="881"/>
    </location>
</feature>
<dbReference type="Gene3D" id="3.40.50.200">
    <property type="entry name" value="Peptidase S8/S53 domain"/>
    <property type="match status" value="1"/>
</dbReference>
<reference evidence="2 3" key="1">
    <citation type="submission" date="2018-07" db="EMBL/GenBank/DDBJ databases">
        <title>Genomic Encyclopedia of Type Strains, Phase III (KMG-III): the genomes of soil and plant-associated and newly described type strains.</title>
        <authorList>
            <person name="Whitman W."/>
        </authorList>
    </citation>
    <scope>NUCLEOTIDE SEQUENCE [LARGE SCALE GENOMIC DNA]</scope>
    <source>
        <strain evidence="2 3">CECT 8525</strain>
    </source>
</reference>
<sequence length="881" mass="96215">MGCEWDELPTATKLGKATANADWLEEIRPFYLRHSFPLAIFLPTTPGAPIFTGVLDMPHWRPTYIRVNGATDRAVKDAAREIRDAGTFSPPNTWPIILLNRDAEETLDRLINFSGSSIPDEARYLFIYTLERMKFPFKFACEPKYVGPPVPDLSLLNVWQRGSPAVKPKATGTEIQKRKIQPSPVVTAIIDTEIAIAHERFRSGAMTTRIAHFWRQQQESILPATGLATGEMFDEDEINQLLREAAGNERLFYHLLRSGKYGSHGYTAMVKPGAGEAIDPWRLEVATRLKHMIELEAQYGKENGEAAGAAKINKRDEDDRNGRNDESHGNDTDGSASENLETGRQVLVERPLARFLVAPDDMDSQTLFDLEKRRLIVAFVRESAPDKIADRLRLIDYADLREGIPLAPWQRLRRDVNYASRSRSRPVGFRAGHGTHIMDIAAGFPAENAPTDRPIVAVELPDYVIEDTTGARLEAFCLMAMRQILRWVDDWGTTTPGEGSRVPVVVNISLGNAAGPRDGTGFLEQELTRLAAAREASADDSDRVATKIVIAAGNSYRSRLAGKIQLSALQTETVDWCVPPGDKSASYLEIRANNPARMEITFEEPGGGVRKLPAGKGVVLKSGERVVGRLFQHEEAGDAVLTLALAPTLALDAPFAQAPAGTYRLTFHNTGDDTLNIGLGIQRDETLSGYPLYGKQSYLDHPTVKERDPVTGDHDLPESRSPVGRENTISAFSTSTQPQLFVVGGAVASKVDDTTDAPEAPATRYTGSGPTSGNAPRNGPDLAGIAVDAPATPGQRAAGYFSGSSVVFDGTSTATAHVTRRMVDVLISKGGAILDHHDMLKAVLDVARLPHRRQDQRLGHGILKAETAPGRVPRRRGGPGH</sequence>
<evidence type="ECO:0000256" key="1">
    <source>
        <dbReference type="SAM" id="MobiDB-lite"/>
    </source>
</evidence>
<feature type="region of interest" description="Disordered" evidence="1">
    <location>
        <begin position="702"/>
        <end position="724"/>
    </location>
</feature>
<gene>
    <name evidence="2" type="ORF">DFP89_104200</name>
</gene>
<dbReference type="SUPFAM" id="SSF52743">
    <property type="entry name" value="Subtilisin-like"/>
    <property type="match status" value="1"/>
</dbReference>
<feature type="compositionally biased region" description="Polar residues" evidence="1">
    <location>
        <begin position="765"/>
        <end position="775"/>
    </location>
</feature>
<feature type="compositionally biased region" description="Basic and acidic residues" evidence="1">
    <location>
        <begin position="313"/>
        <end position="331"/>
    </location>
</feature>
<comment type="caution">
    <text evidence="2">The sequence shown here is derived from an EMBL/GenBank/DDBJ whole genome shotgun (WGS) entry which is preliminary data.</text>
</comment>
<evidence type="ECO:0000313" key="3">
    <source>
        <dbReference type="Proteomes" id="UP000253345"/>
    </source>
</evidence>
<protein>
    <submittedName>
        <fullName evidence="2">Uncharacterized protein</fullName>
    </submittedName>
</protein>
<dbReference type="Proteomes" id="UP000253345">
    <property type="component" value="Unassembled WGS sequence"/>
</dbReference>
<feature type="region of interest" description="Disordered" evidence="1">
    <location>
        <begin position="304"/>
        <end position="341"/>
    </location>
</feature>
<evidence type="ECO:0000313" key="2">
    <source>
        <dbReference type="EMBL" id="RCW86813.1"/>
    </source>
</evidence>
<name>A0A368Z2X4_9RHOB</name>
<dbReference type="InterPro" id="IPR036852">
    <property type="entry name" value="Peptidase_S8/S53_dom_sf"/>
</dbReference>
<feature type="region of interest" description="Disordered" evidence="1">
    <location>
        <begin position="857"/>
        <end position="881"/>
    </location>
</feature>
<dbReference type="AlphaFoldDB" id="A0A368Z2X4"/>
<feature type="region of interest" description="Disordered" evidence="1">
    <location>
        <begin position="752"/>
        <end position="777"/>
    </location>
</feature>
<accession>A0A368Z2X4</accession>
<organism evidence="2 3">
    <name type="scientific">Paracoccus lutimaris</name>
    <dbReference type="NCBI Taxonomy" id="1490030"/>
    <lineage>
        <taxon>Bacteria</taxon>
        <taxon>Pseudomonadati</taxon>
        <taxon>Pseudomonadota</taxon>
        <taxon>Alphaproteobacteria</taxon>
        <taxon>Rhodobacterales</taxon>
        <taxon>Paracoccaceae</taxon>
        <taxon>Paracoccus</taxon>
    </lineage>
</organism>
<dbReference type="GO" id="GO:0004252">
    <property type="term" value="F:serine-type endopeptidase activity"/>
    <property type="evidence" value="ECO:0007669"/>
    <property type="project" value="InterPro"/>
</dbReference>
<feature type="compositionally biased region" description="Basic and acidic residues" evidence="1">
    <location>
        <begin position="702"/>
        <end position="718"/>
    </location>
</feature>
<keyword evidence="3" id="KW-1185">Reference proteome</keyword>
<dbReference type="GO" id="GO:0006508">
    <property type="term" value="P:proteolysis"/>
    <property type="evidence" value="ECO:0007669"/>
    <property type="project" value="InterPro"/>
</dbReference>
<dbReference type="EMBL" id="QPJL01000004">
    <property type="protein sequence ID" value="RCW86813.1"/>
    <property type="molecule type" value="Genomic_DNA"/>
</dbReference>
<proteinExistence type="predicted"/>